<keyword evidence="5" id="KW-0997">Cell inner membrane</keyword>
<evidence type="ECO:0000256" key="3">
    <source>
        <dbReference type="ARBA" id="ARBA00022448"/>
    </source>
</evidence>
<dbReference type="AlphaFoldDB" id="A0A4Q8CYG8"/>
<dbReference type="InterPro" id="IPR042094">
    <property type="entry name" value="T2SS_GspF_sf"/>
</dbReference>
<keyword evidence="4" id="KW-1003">Cell membrane</keyword>
<name>A0A4Q8CYG8_9GAMM</name>
<dbReference type="PRINTS" id="PR00812">
    <property type="entry name" value="BCTERIALGSPF"/>
</dbReference>
<dbReference type="InterPro" id="IPR001992">
    <property type="entry name" value="T2SS_GspF/T4SS_PilC_CS"/>
</dbReference>
<sequence>MATYGWCGSDLDGRHRHGLTPATDPGHLRRQLGGHGIAVEYSIRMPGWLERVLTPSNPRLRSRHINALLRQLATLSSAGVPLIDAMAMVAREDRQPGLRRLASELRDEIATGTPLSVAFATQPAHFDPLVCGLIRAGEQSGELDTLLERIANDRECTAAIRHRLRRAMLYPLIVLGVALVVSTALLMFVVPRFEALFHGFGAELPTFTRHVIGLSTWLRSDGWLGLIGAVGGTAAWLVLTRHYTPLRQIRHRIVLRIPITGGLVERAETARFARTLAILMQAGAPLAEALPTVAGTLGTLPYQRAVMRITDDLRDGRSLAFAVERTQRFEASTARMIATGEAAGRLPGVLERIADRQEAELSQGIETLGTAIEPLIMSILGLLIGGLVLAMYLPVFQLGSVI</sequence>
<evidence type="ECO:0000313" key="12">
    <source>
        <dbReference type="EMBL" id="RZU97927.1"/>
    </source>
</evidence>
<comment type="similarity">
    <text evidence="2 9">Belongs to the GSP F family.</text>
</comment>
<evidence type="ECO:0000256" key="2">
    <source>
        <dbReference type="ARBA" id="ARBA00005745"/>
    </source>
</evidence>
<dbReference type="Proteomes" id="UP000292298">
    <property type="component" value="Unassembled WGS sequence"/>
</dbReference>
<dbReference type="RefSeq" id="WP_239016268.1">
    <property type="nucleotide sequence ID" value="NZ_SHLI01000001.1"/>
</dbReference>
<protein>
    <submittedName>
        <fullName evidence="12">Type IV pilus assembly protein PilC</fullName>
    </submittedName>
</protein>
<evidence type="ECO:0000256" key="7">
    <source>
        <dbReference type="ARBA" id="ARBA00022989"/>
    </source>
</evidence>
<dbReference type="GO" id="GO:0005886">
    <property type="term" value="C:plasma membrane"/>
    <property type="evidence" value="ECO:0007669"/>
    <property type="project" value="UniProtKB-SubCell"/>
</dbReference>
<evidence type="ECO:0000256" key="1">
    <source>
        <dbReference type="ARBA" id="ARBA00004429"/>
    </source>
</evidence>
<feature type="domain" description="Type II secretion system protein GspF" evidence="11">
    <location>
        <begin position="69"/>
        <end position="191"/>
    </location>
</feature>
<dbReference type="Pfam" id="PF00482">
    <property type="entry name" value="T2SSF"/>
    <property type="match status" value="2"/>
</dbReference>
<keyword evidence="3 9" id="KW-0813">Transport</keyword>
<evidence type="ECO:0000313" key="13">
    <source>
        <dbReference type="Proteomes" id="UP000292298"/>
    </source>
</evidence>
<gene>
    <name evidence="12" type="ORF">EV698_0161</name>
</gene>
<organism evidence="12 13">
    <name type="scientific">Spiribacter vilamensis</name>
    <dbReference type="NCBI Taxonomy" id="531306"/>
    <lineage>
        <taxon>Bacteria</taxon>
        <taxon>Pseudomonadati</taxon>
        <taxon>Pseudomonadota</taxon>
        <taxon>Gammaproteobacteria</taxon>
        <taxon>Chromatiales</taxon>
        <taxon>Ectothiorhodospiraceae</taxon>
        <taxon>Spiribacter</taxon>
    </lineage>
</organism>
<feature type="transmembrane region" description="Helical" evidence="10">
    <location>
        <begin position="375"/>
        <end position="395"/>
    </location>
</feature>
<feature type="transmembrane region" description="Helical" evidence="10">
    <location>
        <begin position="169"/>
        <end position="190"/>
    </location>
</feature>
<evidence type="ECO:0000256" key="10">
    <source>
        <dbReference type="SAM" id="Phobius"/>
    </source>
</evidence>
<dbReference type="EMBL" id="SHLI01000001">
    <property type="protein sequence ID" value="RZU97927.1"/>
    <property type="molecule type" value="Genomic_DNA"/>
</dbReference>
<comment type="caution">
    <text evidence="12">The sequence shown here is derived from an EMBL/GenBank/DDBJ whole genome shotgun (WGS) entry which is preliminary data.</text>
</comment>
<dbReference type="FunFam" id="1.20.81.30:FF:000001">
    <property type="entry name" value="Type II secretion system protein F"/>
    <property type="match status" value="2"/>
</dbReference>
<proteinExistence type="inferred from homology"/>
<dbReference type="PROSITE" id="PS00874">
    <property type="entry name" value="T2SP_F"/>
    <property type="match status" value="1"/>
</dbReference>
<dbReference type="Gene3D" id="1.20.81.30">
    <property type="entry name" value="Type II secretion system (T2SS), domain F"/>
    <property type="match status" value="2"/>
</dbReference>
<keyword evidence="13" id="KW-1185">Reference proteome</keyword>
<dbReference type="PANTHER" id="PTHR30012">
    <property type="entry name" value="GENERAL SECRETION PATHWAY PROTEIN"/>
    <property type="match status" value="1"/>
</dbReference>
<dbReference type="PANTHER" id="PTHR30012:SF7">
    <property type="entry name" value="PROTEIN TRANSPORT PROTEIN HOFC HOMOLOG"/>
    <property type="match status" value="1"/>
</dbReference>
<evidence type="ECO:0000256" key="6">
    <source>
        <dbReference type="ARBA" id="ARBA00022692"/>
    </source>
</evidence>
<reference evidence="12 13" key="1">
    <citation type="submission" date="2019-02" db="EMBL/GenBank/DDBJ databases">
        <title>Genomic Encyclopedia of Type Strains, Phase IV (KMG-IV): sequencing the most valuable type-strain genomes for metagenomic binning, comparative biology and taxonomic classification.</title>
        <authorList>
            <person name="Goeker M."/>
        </authorList>
    </citation>
    <scope>NUCLEOTIDE SEQUENCE [LARGE SCALE GENOMIC DNA]</scope>
    <source>
        <strain evidence="12 13">DSM 21056</strain>
    </source>
</reference>
<comment type="subcellular location">
    <subcellularLocation>
        <location evidence="1 9">Cell inner membrane</location>
        <topology evidence="1 9">Multi-pass membrane protein</topology>
    </subcellularLocation>
</comment>
<evidence type="ECO:0000259" key="11">
    <source>
        <dbReference type="Pfam" id="PF00482"/>
    </source>
</evidence>
<accession>A0A4Q8CYG8</accession>
<keyword evidence="8 10" id="KW-0472">Membrane</keyword>
<feature type="domain" description="Type II secretion system protein GspF" evidence="11">
    <location>
        <begin position="272"/>
        <end position="394"/>
    </location>
</feature>
<feature type="transmembrane region" description="Helical" evidence="10">
    <location>
        <begin position="223"/>
        <end position="243"/>
    </location>
</feature>
<evidence type="ECO:0000256" key="8">
    <source>
        <dbReference type="ARBA" id="ARBA00023136"/>
    </source>
</evidence>
<evidence type="ECO:0000256" key="4">
    <source>
        <dbReference type="ARBA" id="ARBA00022475"/>
    </source>
</evidence>
<keyword evidence="7 10" id="KW-1133">Transmembrane helix</keyword>
<evidence type="ECO:0000256" key="9">
    <source>
        <dbReference type="RuleBase" id="RU003923"/>
    </source>
</evidence>
<evidence type="ECO:0000256" key="5">
    <source>
        <dbReference type="ARBA" id="ARBA00022519"/>
    </source>
</evidence>
<dbReference type="InterPro" id="IPR018076">
    <property type="entry name" value="T2SS_GspF_dom"/>
</dbReference>
<dbReference type="GO" id="GO:0015628">
    <property type="term" value="P:protein secretion by the type II secretion system"/>
    <property type="evidence" value="ECO:0007669"/>
    <property type="project" value="TreeGrafter"/>
</dbReference>
<keyword evidence="6 9" id="KW-0812">Transmembrane</keyword>
<dbReference type="InterPro" id="IPR003004">
    <property type="entry name" value="GspF/PilC"/>
</dbReference>